<feature type="region of interest" description="Disordered" evidence="1">
    <location>
        <begin position="1"/>
        <end position="22"/>
    </location>
</feature>
<dbReference type="Proteomes" id="UP000324222">
    <property type="component" value="Unassembled WGS sequence"/>
</dbReference>
<proteinExistence type="predicted"/>
<feature type="compositionally biased region" description="Basic residues" evidence="1">
    <location>
        <begin position="59"/>
        <end position="70"/>
    </location>
</feature>
<protein>
    <submittedName>
        <fullName evidence="2">Uncharacterized protein</fullName>
    </submittedName>
</protein>
<sequence>MRRTRKSNKQQTGTEANLTGATIKTRAHAAFSNGQPRYCVRTATLMKAQGNQCEVRASCQRRRQRRKTKEMRKNER</sequence>
<keyword evidence="3" id="KW-1185">Reference proteome</keyword>
<organism evidence="2 3">
    <name type="scientific">Portunus trituberculatus</name>
    <name type="common">Swimming crab</name>
    <name type="synonym">Neptunus trituberculatus</name>
    <dbReference type="NCBI Taxonomy" id="210409"/>
    <lineage>
        <taxon>Eukaryota</taxon>
        <taxon>Metazoa</taxon>
        <taxon>Ecdysozoa</taxon>
        <taxon>Arthropoda</taxon>
        <taxon>Crustacea</taxon>
        <taxon>Multicrustacea</taxon>
        <taxon>Malacostraca</taxon>
        <taxon>Eumalacostraca</taxon>
        <taxon>Eucarida</taxon>
        <taxon>Decapoda</taxon>
        <taxon>Pleocyemata</taxon>
        <taxon>Brachyura</taxon>
        <taxon>Eubrachyura</taxon>
        <taxon>Portunoidea</taxon>
        <taxon>Portunidae</taxon>
        <taxon>Portuninae</taxon>
        <taxon>Portunus</taxon>
    </lineage>
</organism>
<gene>
    <name evidence="2" type="ORF">E2C01_027118</name>
</gene>
<accession>A0A5B7EKH8</accession>
<reference evidence="2 3" key="1">
    <citation type="submission" date="2019-05" db="EMBL/GenBank/DDBJ databases">
        <title>Another draft genome of Portunus trituberculatus and its Hox gene families provides insights of decapod evolution.</title>
        <authorList>
            <person name="Jeong J.-H."/>
            <person name="Song I."/>
            <person name="Kim S."/>
            <person name="Choi T."/>
            <person name="Kim D."/>
            <person name="Ryu S."/>
            <person name="Kim W."/>
        </authorList>
    </citation>
    <scope>NUCLEOTIDE SEQUENCE [LARGE SCALE GENOMIC DNA]</scope>
    <source>
        <tissue evidence="2">Muscle</tissue>
    </source>
</reference>
<evidence type="ECO:0000256" key="1">
    <source>
        <dbReference type="SAM" id="MobiDB-lite"/>
    </source>
</evidence>
<comment type="caution">
    <text evidence="2">The sequence shown here is derived from an EMBL/GenBank/DDBJ whole genome shotgun (WGS) entry which is preliminary data.</text>
</comment>
<dbReference type="AlphaFoldDB" id="A0A5B7EKH8"/>
<evidence type="ECO:0000313" key="3">
    <source>
        <dbReference type="Proteomes" id="UP000324222"/>
    </source>
</evidence>
<feature type="compositionally biased region" description="Polar residues" evidence="1">
    <location>
        <begin position="9"/>
        <end position="22"/>
    </location>
</feature>
<feature type="region of interest" description="Disordered" evidence="1">
    <location>
        <begin position="55"/>
        <end position="76"/>
    </location>
</feature>
<name>A0A5B7EKH8_PORTR</name>
<evidence type="ECO:0000313" key="2">
    <source>
        <dbReference type="EMBL" id="MPC33757.1"/>
    </source>
</evidence>
<dbReference type="EMBL" id="VSRR010002897">
    <property type="protein sequence ID" value="MPC33757.1"/>
    <property type="molecule type" value="Genomic_DNA"/>
</dbReference>